<dbReference type="PROSITE" id="PS51405">
    <property type="entry name" value="HEME_HALOPEROXIDASE"/>
    <property type="match status" value="1"/>
</dbReference>
<dbReference type="Proteomes" id="UP001305779">
    <property type="component" value="Unassembled WGS sequence"/>
</dbReference>
<keyword evidence="8" id="KW-0732">Signal</keyword>
<evidence type="ECO:0000256" key="5">
    <source>
        <dbReference type="ARBA" id="ARBA00023002"/>
    </source>
</evidence>
<keyword evidence="3" id="KW-0349">Heme</keyword>
<keyword evidence="4" id="KW-0479">Metal-binding</keyword>
<evidence type="ECO:0000256" key="7">
    <source>
        <dbReference type="ARBA" id="ARBA00025795"/>
    </source>
</evidence>
<evidence type="ECO:0000256" key="2">
    <source>
        <dbReference type="ARBA" id="ARBA00022559"/>
    </source>
</evidence>
<accession>A0ABR0EKU4</accession>
<sequence>MYTPGRLLLGVAAWCSLGQQVVAFSNFQDLQHAHLHARHAPEKRLLINGLDKPIDVSGEHAFEPPTESDQRGPCPGLNALANHNYISHDGIVGLLEAATAINLVYGMGLEIATILSVLGVVWTGNPLSLNPSFSINGPDDRVENLLDDVLGLLGTPQGIAFSHNVIEADSSPTRDDLYVTGDATTMNVDKFKDFYAIADSEGVISMDALGGYAAKRFNDSVATNKDFYFGPFTGMIARNAGFLFVGRLFANYSTEHPEGLLTQDILKSFFAVSGEPSNFTYQKGWERIPENLYKTPVDWTVVQFNLDLVDWILQYPELGSIGGNAGEVNTFAGISLADPVTGIANVTNLLEGNNLICFALQVVKLAAPSYTNNIFKTLAAPLELILDALATPLLDLGCPSWTALQRGGKPLLEYMQDSYPGANASAL</sequence>
<evidence type="ECO:0000259" key="9">
    <source>
        <dbReference type="PROSITE" id="PS51405"/>
    </source>
</evidence>
<keyword evidence="2" id="KW-0575">Peroxidase</keyword>
<dbReference type="InterPro" id="IPR036851">
    <property type="entry name" value="Chloroperoxidase-like_sf"/>
</dbReference>
<dbReference type="SUPFAM" id="SSF47571">
    <property type="entry name" value="Cloroperoxidase"/>
    <property type="match status" value="1"/>
</dbReference>
<comment type="cofactor">
    <cofactor evidence="1">
        <name>heme b</name>
        <dbReference type="ChEBI" id="CHEBI:60344"/>
    </cofactor>
</comment>
<evidence type="ECO:0000256" key="1">
    <source>
        <dbReference type="ARBA" id="ARBA00001970"/>
    </source>
</evidence>
<evidence type="ECO:0000256" key="3">
    <source>
        <dbReference type="ARBA" id="ARBA00022617"/>
    </source>
</evidence>
<dbReference type="PANTHER" id="PTHR33577">
    <property type="entry name" value="STERIGMATOCYSTIN BIOSYNTHESIS PEROXIDASE STCC-RELATED"/>
    <property type="match status" value="1"/>
</dbReference>
<dbReference type="PANTHER" id="PTHR33577:SF16">
    <property type="entry name" value="HEME HALOPEROXIDASE FAMILY PROFILE DOMAIN-CONTAINING PROTEIN"/>
    <property type="match status" value="1"/>
</dbReference>
<gene>
    <name evidence="10" type="ORF">PRZ48_007689</name>
</gene>
<dbReference type="Pfam" id="PF01328">
    <property type="entry name" value="Peroxidase_2"/>
    <property type="match status" value="1"/>
</dbReference>
<evidence type="ECO:0000256" key="6">
    <source>
        <dbReference type="ARBA" id="ARBA00023004"/>
    </source>
</evidence>
<feature type="chain" id="PRO_5045206817" description="Heme haloperoxidase family profile domain-containing protein" evidence="8">
    <location>
        <begin position="24"/>
        <end position="427"/>
    </location>
</feature>
<evidence type="ECO:0000256" key="4">
    <source>
        <dbReference type="ARBA" id="ARBA00022723"/>
    </source>
</evidence>
<dbReference type="InterPro" id="IPR000028">
    <property type="entry name" value="Chloroperoxidase"/>
</dbReference>
<dbReference type="EMBL" id="JAXOVC010000005">
    <property type="protein sequence ID" value="KAK4501880.1"/>
    <property type="molecule type" value="Genomic_DNA"/>
</dbReference>
<organism evidence="10 11">
    <name type="scientific">Zasmidium cellare</name>
    <name type="common">Wine cellar mold</name>
    <name type="synonym">Racodium cellare</name>
    <dbReference type="NCBI Taxonomy" id="395010"/>
    <lineage>
        <taxon>Eukaryota</taxon>
        <taxon>Fungi</taxon>
        <taxon>Dikarya</taxon>
        <taxon>Ascomycota</taxon>
        <taxon>Pezizomycotina</taxon>
        <taxon>Dothideomycetes</taxon>
        <taxon>Dothideomycetidae</taxon>
        <taxon>Mycosphaerellales</taxon>
        <taxon>Mycosphaerellaceae</taxon>
        <taxon>Zasmidium</taxon>
    </lineage>
</organism>
<reference evidence="10 11" key="1">
    <citation type="journal article" date="2023" name="G3 (Bethesda)">
        <title>A chromosome-level genome assembly of Zasmidium syzygii isolated from banana leaves.</title>
        <authorList>
            <person name="van Westerhoven A.C."/>
            <person name="Mehrabi R."/>
            <person name="Talebi R."/>
            <person name="Steentjes M.B.F."/>
            <person name="Corcolon B."/>
            <person name="Chong P.A."/>
            <person name="Kema G.H.J."/>
            <person name="Seidl M.F."/>
        </authorList>
    </citation>
    <scope>NUCLEOTIDE SEQUENCE [LARGE SCALE GENOMIC DNA]</scope>
    <source>
        <strain evidence="10 11">P124</strain>
    </source>
</reference>
<keyword evidence="5" id="KW-0560">Oxidoreductase</keyword>
<feature type="domain" description="Heme haloperoxidase family profile" evidence="9">
    <location>
        <begin position="58"/>
        <end position="306"/>
    </location>
</feature>
<comment type="similarity">
    <text evidence="7">Belongs to the chloroperoxidase family.</text>
</comment>
<proteinExistence type="inferred from homology"/>
<evidence type="ECO:0000256" key="8">
    <source>
        <dbReference type="SAM" id="SignalP"/>
    </source>
</evidence>
<keyword evidence="6" id="KW-0408">Iron</keyword>
<feature type="signal peptide" evidence="8">
    <location>
        <begin position="1"/>
        <end position="23"/>
    </location>
</feature>
<name>A0ABR0EKU4_ZASCE</name>
<keyword evidence="11" id="KW-1185">Reference proteome</keyword>
<protein>
    <recommendedName>
        <fullName evidence="9">Heme haloperoxidase family profile domain-containing protein</fullName>
    </recommendedName>
</protein>
<dbReference type="Gene3D" id="1.10.489.10">
    <property type="entry name" value="Chloroperoxidase-like"/>
    <property type="match status" value="1"/>
</dbReference>
<evidence type="ECO:0000313" key="11">
    <source>
        <dbReference type="Proteomes" id="UP001305779"/>
    </source>
</evidence>
<evidence type="ECO:0000313" key="10">
    <source>
        <dbReference type="EMBL" id="KAK4501880.1"/>
    </source>
</evidence>
<comment type="caution">
    <text evidence="10">The sequence shown here is derived from an EMBL/GenBank/DDBJ whole genome shotgun (WGS) entry which is preliminary data.</text>
</comment>